<sequence length="364" mass="40760">MKRRWLVFVAALATVAFMATAIQARTYVWRMGTTWTPSIALIDADRHFAKLVNELSGGKLKIRLYSAGELVPAFELFDAVAKGTLQAGGDWPNYWAGKNTAFDLLGSYPMGLTPIDYAVWIYQGGGLELYNKVYGKYGMVYFPHAVTPMESGVRGHKPIRTLADFKGSKIRMSGRTQGKILRDLGAAQVMLAGSEIYQALEKGTIDAAEFCSPSIDWGMGFAEVTEYWVTPGWHQPASVLGVMINKKAWEQLPEDLKTVVKTAAMANFIWSFTHFEYENIDAVKKFLAKGTKITRLDDKALERIQQLANKYIVEEAKNNPLFAEIAYSQVKFLKDIAQWRAISTPFTYGRNPKSLPDLNQLKAK</sequence>
<feature type="chain" id="PRO_5028125080" evidence="4">
    <location>
        <begin position="22"/>
        <end position="364"/>
    </location>
</feature>
<feature type="binding site" evidence="3">
    <location>
        <position position="235"/>
    </location>
    <ligand>
        <name>substrate</name>
    </ligand>
</feature>
<dbReference type="GO" id="GO:0055085">
    <property type="term" value="P:transmembrane transport"/>
    <property type="evidence" value="ECO:0007669"/>
    <property type="project" value="InterPro"/>
</dbReference>
<protein>
    <submittedName>
        <fullName evidence="5">ABC transporter substrate-binding protein</fullName>
    </submittedName>
</protein>
<feature type="binding site" evidence="2">
    <location>
        <position position="150"/>
    </location>
    <ligand>
        <name>substrate</name>
    </ligand>
</feature>
<dbReference type="EMBL" id="DQWS01000092">
    <property type="protein sequence ID" value="HDD52895.1"/>
    <property type="molecule type" value="Genomic_DNA"/>
</dbReference>
<dbReference type="PANTHER" id="PTHR33376:SF5">
    <property type="entry name" value="EXTRACYTOPLASMIC SOLUTE RECEPTOR PROTEIN"/>
    <property type="match status" value="1"/>
</dbReference>
<feature type="binding site" evidence="2">
    <location>
        <position position="171"/>
    </location>
    <ligand>
        <name>substrate</name>
    </ligand>
</feature>
<dbReference type="InterPro" id="IPR038404">
    <property type="entry name" value="TRAP_DctP_sf"/>
</dbReference>
<dbReference type="GO" id="GO:0046872">
    <property type="term" value="F:metal ion binding"/>
    <property type="evidence" value="ECO:0007669"/>
    <property type="project" value="UniProtKB-KW"/>
</dbReference>
<dbReference type="AlphaFoldDB" id="A0A7C0Y5M0"/>
<name>A0A7C0Y5M0_9BACT</name>
<dbReference type="InterPro" id="IPR026289">
    <property type="entry name" value="SBP_TakP-like"/>
</dbReference>
<accession>A0A7C0Y5M0</accession>
<keyword evidence="1 4" id="KW-0732">Signal</keyword>
<dbReference type="Proteomes" id="UP000885690">
    <property type="component" value="Unassembled WGS sequence"/>
</dbReference>
<feature type="binding site" evidence="3">
    <location>
        <position position="209"/>
    </location>
    <ligand>
        <name>substrate</name>
    </ligand>
</feature>
<dbReference type="Gene3D" id="3.40.190.10">
    <property type="entry name" value="Periplasmic binding protein-like II"/>
    <property type="match status" value="1"/>
</dbReference>
<evidence type="ECO:0000256" key="1">
    <source>
        <dbReference type="ARBA" id="ARBA00022729"/>
    </source>
</evidence>
<dbReference type="PANTHER" id="PTHR33376">
    <property type="match status" value="1"/>
</dbReference>
<evidence type="ECO:0000313" key="5">
    <source>
        <dbReference type="EMBL" id="HDD52895.1"/>
    </source>
</evidence>
<comment type="caution">
    <text evidence="5">The sequence shown here is derived from an EMBL/GenBank/DDBJ whole genome shotgun (WGS) entry which is preliminary data.</text>
</comment>
<keyword evidence="3" id="KW-0479">Metal-binding</keyword>
<gene>
    <name evidence="5" type="ORF">ENF32_02355</name>
</gene>
<proteinExistence type="predicted"/>
<dbReference type="InterPro" id="IPR018389">
    <property type="entry name" value="DctP_fam"/>
</dbReference>
<dbReference type="GO" id="GO:0031317">
    <property type="term" value="C:tripartite ATP-independent periplasmic transporter complex"/>
    <property type="evidence" value="ECO:0007669"/>
    <property type="project" value="InterPro"/>
</dbReference>
<reference evidence="5" key="1">
    <citation type="journal article" date="2020" name="mSystems">
        <title>Genome- and Community-Level Interaction Insights into Carbon Utilization and Element Cycling Functions of Hydrothermarchaeota in Hydrothermal Sediment.</title>
        <authorList>
            <person name="Zhou Z."/>
            <person name="Liu Y."/>
            <person name="Xu W."/>
            <person name="Pan J."/>
            <person name="Luo Z.H."/>
            <person name="Li M."/>
        </authorList>
    </citation>
    <scope>NUCLEOTIDE SEQUENCE [LARGE SCALE GENOMIC DNA]</scope>
    <source>
        <strain evidence="5">HyVt-115</strain>
    </source>
</reference>
<organism evidence="5">
    <name type="scientific">Thermosulfidibacter takaii</name>
    <dbReference type="NCBI Taxonomy" id="412593"/>
    <lineage>
        <taxon>Bacteria</taxon>
        <taxon>Pseudomonadati</taxon>
        <taxon>Thermosulfidibacterota</taxon>
        <taxon>Thermosulfidibacteria</taxon>
        <taxon>Thermosulfidibacterales</taxon>
        <taxon>Thermosulfidibacteraceae</taxon>
    </lineage>
</organism>
<evidence type="ECO:0000256" key="4">
    <source>
        <dbReference type="SAM" id="SignalP"/>
    </source>
</evidence>
<dbReference type="Gene3D" id="3.40.190.170">
    <property type="entry name" value="Bacterial extracellular solute-binding protein, family 7"/>
    <property type="match status" value="1"/>
</dbReference>
<feature type="binding site" evidence="3">
    <location>
        <position position="210"/>
    </location>
    <ligand>
        <name>Na(+)</name>
        <dbReference type="ChEBI" id="CHEBI:29101"/>
    </ligand>
</feature>
<dbReference type="PIRSF" id="PIRSF039026">
    <property type="entry name" value="SiaP"/>
    <property type="match status" value="1"/>
</dbReference>
<dbReference type="NCBIfam" id="NF037995">
    <property type="entry name" value="TRAP_S1"/>
    <property type="match status" value="1"/>
</dbReference>
<feature type="signal peptide" evidence="4">
    <location>
        <begin position="1"/>
        <end position="21"/>
    </location>
</feature>
<dbReference type="Pfam" id="PF03480">
    <property type="entry name" value="DctP"/>
    <property type="match status" value="1"/>
</dbReference>
<evidence type="ECO:0000256" key="2">
    <source>
        <dbReference type="PIRSR" id="PIRSR039026-1"/>
    </source>
</evidence>
<dbReference type="SUPFAM" id="SSF53850">
    <property type="entry name" value="Periplasmic binding protein-like II"/>
    <property type="match status" value="1"/>
</dbReference>
<evidence type="ECO:0000256" key="3">
    <source>
        <dbReference type="PIRSR" id="PIRSR039026-2"/>
    </source>
</evidence>